<accession>A0AA38GR78</accession>
<organism evidence="4 5">
    <name type="scientific">Taxus chinensis</name>
    <name type="common">Chinese yew</name>
    <name type="synonym">Taxus wallichiana var. chinensis</name>
    <dbReference type="NCBI Taxonomy" id="29808"/>
    <lineage>
        <taxon>Eukaryota</taxon>
        <taxon>Viridiplantae</taxon>
        <taxon>Streptophyta</taxon>
        <taxon>Embryophyta</taxon>
        <taxon>Tracheophyta</taxon>
        <taxon>Spermatophyta</taxon>
        <taxon>Pinopsida</taxon>
        <taxon>Pinidae</taxon>
        <taxon>Conifers II</taxon>
        <taxon>Cupressales</taxon>
        <taxon>Taxaceae</taxon>
        <taxon>Taxus</taxon>
    </lineage>
</organism>
<dbReference type="InterPro" id="IPR001005">
    <property type="entry name" value="SANT/Myb"/>
</dbReference>
<evidence type="ECO:0000256" key="1">
    <source>
        <dbReference type="SAM" id="MobiDB-lite"/>
    </source>
</evidence>
<dbReference type="SMART" id="SM00717">
    <property type="entry name" value="SANT"/>
    <property type="match status" value="1"/>
</dbReference>
<evidence type="ECO:0000259" key="2">
    <source>
        <dbReference type="PROSITE" id="PS50090"/>
    </source>
</evidence>
<dbReference type="OMA" id="DSHYHEN"/>
<dbReference type="PANTHER" id="PTHR47122">
    <property type="entry name" value="MYB-LIKE DNA-BINDING DOMAIN CONTAINING PROTEIN, EXPRESSED"/>
    <property type="match status" value="1"/>
</dbReference>
<feature type="non-terminal residue" evidence="4">
    <location>
        <position position="751"/>
    </location>
</feature>
<sequence length="751" mass="84949">MEELVLTPTTAEMVISPTAKTEMFVSSTILELVLTSPAQMVTFLSLATQFDWKALHHAFLKRLDENYMVLQGHDRSDLDCRLTESLYRLLQATQAWDKFLNPPLRVFDSNTLEMGLKLLAIDDSSLVNELCNEELMDHLPYPLFIRPNSCFAVLHSTTTTQQWTTDFEVPHMVQSIDLMTKHMGFKTFVKFRDKLGISEPEDPEAERRKLNAKLEFLDVMLQRVKEEERLRRGSGLPAHTSSKLLRKQGWNQFDGDYYENLQNNESNILPSDACLEECPSLLDNKQVKTHAFADTNLAGTSEPSLTAVVPKPDLNTAKGDSVLDRLSIRELHDTFKATFGRETSVKDKQWLTRRISIALTNSNKKTNKQEYMKSRCGKTSSESFPINSAHLQATKSKVEVESNDVEGVGIRPLDNKSSTTLLTDIVVKREFGMSNDDVPLGEEITGKRMRKPTRRYIEELSETDARPNSGKPVNIHGDSDQGYTAVKSRAIDHCNGLERMALVCTEDSLGRSGIQIPFVLRVRRGRPRKNCSVLLKHKTSERDTELLNKAVHVQEEQLSSDNGETKQIVPFGSTQNLVPNDKENNGHILLPVPTDRKYVAEPSKSDSVDDISDNYVSTIRTAKGGIRRKHHRSWTLQEVMKLVDGVSHYGVGRWSEIRKLVFSSSGYRTSVDLKDKWRNLLRASHAQLQTTKEAGNRKKHTSAPVPAPILARVRELSEMQSRAQCAPSSSNSMIRSGRILHKRHPMQMKTE</sequence>
<dbReference type="InterPro" id="IPR017930">
    <property type="entry name" value="Myb_dom"/>
</dbReference>
<dbReference type="SUPFAM" id="SSF46689">
    <property type="entry name" value="Homeodomain-like"/>
    <property type="match status" value="1"/>
</dbReference>
<evidence type="ECO:0000313" key="4">
    <source>
        <dbReference type="EMBL" id="KAH9327316.1"/>
    </source>
</evidence>
<feature type="domain" description="Myb-like" evidence="2">
    <location>
        <begin position="633"/>
        <end position="681"/>
    </location>
</feature>
<dbReference type="PANTHER" id="PTHR47122:SF8">
    <property type="entry name" value="MYB-LIKE DOMAIN-CONTAINING PROTEIN"/>
    <property type="match status" value="1"/>
</dbReference>
<dbReference type="PROSITE" id="PS51294">
    <property type="entry name" value="HTH_MYB"/>
    <property type="match status" value="1"/>
</dbReference>
<dbReference type="PROSITE" id="PS50090">
    <property type="entry name" value="MYB_LIKE"/>
    <property type="match status" value="1"/>
</dbReference>
<proteinExistence type="predicted"/>
<dbReference type="CDD" id="cd11660">
    <property type="entry name" value="SANT_TRF"/>
    <property type="match status" value="1"/>
</dbReference>
<protein>
    <submittedName>
        <fullName evidence="4">Uncharacterized protein</fullName>
    </submittedName>
</protein>
<evidence type="ECO:0000259" key="3">
    <source>
        <dbReference type="PROSITE" id="PS51294"/>
    </source>
</evidence>
<comment type="caution">
    <text evidence="4">The sequence shown here is derived from an EMBL/GenBank/DDBJ whole genome shotgun (WGS) entry which is preliminary data.</text>
</comment>
<evidence type="ECO:0000313" key="5">
    <source>
        <dbReference type="Proteomes" id="UP000824469"/>
    </source>
</evidence>
<dbReference type="EMBL" id="JAHRHJ020000002">
    <property type="protein sequence ID" value="KAH9327316.1"/>
    <property type="molecule type" value="Genomic_DNA"/>
</dbReference>
<gene>
    <name evidence="4" type="ORF">KI387_007494</name>
</gene>
<dbReference type="Gene3D" id="1.10.246.220">
    <property type="match status" value="1"/>
</dbReference>
<reference evidence="4 5" key="1">
    <citation type="journal article" date="2021" name="Nat. Plants">
        <title>The Taxus genome provides insights into paclitaxel biosynthesis.</title>
        <authorList>
            <person name="Xiong X."/>
            <person name="Gou J."/>
            <person name="Liao Q."/>
            <person name="Li Y."/>
            <person name="Zhou Q."/>
            <person name="Bi G."/>
            <person name="Li C."/>
            <person name="Du R."/>
            <person name="Wang X."/>
            <person name="Sun T."/>
            <person name="Guo L."/>
            <person name="Liang H."/>
            <person name="Lu P."/>
            <person name="Wu Y."/>
            <person name="Zhang Z."/>
            <person name="Ro D.K."/>
            <person name="Shang Y."/>
            <person name="Huang S."/>
            <person name="Yan J."/>
        </authorList>
    </citation>
    <scope>NUCLEOTIDE SEQUENCE [LARGE SCALE GENOMIC DNA]</scope>
    <source>
        <strain evidence="4">Ta-2019</strain>
    </source>
</reference>
<dbReference type="InterPro" id="IPR009057">
    <property type="entry name" value="Homeodomain-like_sf"/>
</dbReference>
<feature type="region of interest" description="Disordered" evidence="1">
    <location>
        <begin position="462"/>
        <end position="481"/>
    </location>
</feature>
<name>A0AA38GR78_TAXCH</name>
<dbReference type="Pfam" id="PF00249">
    <property type="entry name" value="Myb_DNA-binding"/>
    <property type="match status" value="1"/>
</dbReference>
<dbReference type="Proteomes" id="UP000824469">
    <property type="component" value="Unassembled WGS sequence"/>
</dbReference>
<keyword evidence="5" id="KW-1185">Reference proteome</keyword>
<dbReference type="AlphaFoldDB" id="A0AA38GR78"/>
<feature type="domain" description="HTH myb-type" evidence="3">
    <location>
        <begin position="626"/>
        <end position="685"/>
    </location>
</feature>